<reference evidence="3" key="2">
    <citation type="submission" date="2013-07" db="EMBL/GenBank/DDBJ databases">
        <authorList>
            <consortium name="The Broad Institute Genome Sequencing Platform"/>
            <person name="Cuomo C."/>
            <person name="Litvintseva A."/>
            <person name="Chen Y."/>
            <person name="Heitman J."/>
            <person name="Sun S."/>
            <person name="Springer D."/>
            <person name="Dromer F."/>
            <person name="Young S.K."/>
            <person name="Zeng Q."/>
            <person name="Gargeya S."/>
            <person name="Fitzgerald M."/>
            <person name="Abouelleil A."/>
            <person name="Alvarado L."/>
            <person name="Berlin A.M."/>
            <person name="Chapman S.B."/>
            <person name="Dewar J."/>
            <person name="Goldberg J."/>
            <person name="Griggs A."/>
            <person name="Gujja S."/>
            <person name="Hansen M."/>
            <person name="Howarth C."/>
            <person name="Imamovic A."/>
            <person name="Larimer J."/>
            <person name="McCowan C."/>
            <person name="Murphy C."/>
            <person name="Pearson M."/>
            <person name="Priest M."/>
            <person name="Roberts A."/>
            <person name="Saif S."/>
            <person name="Shea T."/>
            <person name="Sykes S."/>
            <person name="Wortman J."/>
            <person name="Nusbaum C."/>
            <person name="Birren B."/>
        </authorList>
    </citation>
    <scope>NUCLEOTIDE SEQUENCE</scope>
    <source>
        <strain evidence="3">CBS 10737</strain>
    </source>
</reference>
<dbReference type="KEGG" id="kpin:30168874"/>
<evidence type="ECO:0000313" key="3">
    <source>
        <dbReference type="EMBL" id="WWC66915.1"/>
    </source>
</evidence>
<reference evidence="2" key="3">
    <citation type="submission" date="2016-07" db="EMBL/GenBank/DDBJ databases">
        <title>Evolution of pathogenesis and genome organization in the Tremellales.</title>
        <authorList>
            <person name="Cuomo C."/>
            <person name="Litvintseva A."/>
            <person name="Heitman J."/>
            <person name="Chen Y."/>
            <person name="Sun S."/>
            <person name="Springer D."/>
            <person name="Dromer F."/>
            <person name="Young S."/>
            <person name="Zeng Q."/>
            <person name="Chapman S."/>
            <person name="Gujja S."/>
            <person name="Saif S."/>
            <person name="Birren B."/>
        </authorList>
    </citation>
    <scope>NUCLEOTIDE SEQUENCE</scope>
    <source>
        <strain evidence="2">CBS 10737</strain>
    </source>
</reference>
<dbReference type="EMBL" id="KI894007">
    <property type="protein sequence ID" value="OCF53204.1"/>
    <property type="molecule type" value="Genomic_DNA"/>
</dbReference>
<proteinExistence type="predicted"/>
<protein>
    <submittedName>
        <fullName evidence="2">Uncharacterized protein</fullName>
    </submittedName>
</protein>
<name>A0A1B9ICS5_9TREE</name>
<sequence length="115" mass="12922">MEESWNEYSKKSGRQEWEVTDISTKTDGRDSEHPNLSVDHYGNGAASQHGYTMCERVLNHVGDEKIHDHFAVAGGVKPWGYWEKVDKGSTEDEMPACQLSYSIVNGGKFIAPDEM</sequence>
<dbReference type="GeneID" id="30168874"/>
<dbReference type="Proteomes" id="UP000094020">
    <property type="component" value="Chromosome 1"/>
</dbReference>
<keyword evidence="4" id="KW-1185">Reference proteome</keyword>
<feature type="region of interest" description="Disordered" evidence="1">
    <location>
        <begin position="1"/>
        <end position="42"/>
    </location>
</feature>
<organism evidence="2">
    <name type="scientific">Kwoniella pini CBS 10737</name>
    <dbReference type="NCBI Taxonomy" id="1296096"/>
    <lineage>
        <taxon>Eukaryota</taxon>
        <taxon>Fungi</taxon>
        <taxon>Dikarya</taxon>
        <taxon>Basidiomycota</taxon>
        <taxon>Agaricomycotina</taxon>
        <taxon>Tremellomycetes</taxon>
        <taxon>Tremellales</taxon>
        <taxon>Cryptococcaceae</taxon>
        <taxon>Kwoniella</taxon>
    </lineage>
</organism>
<feature type="compositionally biased region" description="Basic and acidic residues" evidence="1">
    <location>
        <begin position="8"/>
        <end position="17"/>
    </location>
</feature>
<dbReference type="EMBL" id="CP144519">
    <property type="protein sequence ID" value="WWC66915.1"/>
    <property type="molecule type" value="Genomic_DNA"/>
</dbReference>
<reference evidence="3" key="4">
    <citation type="submission" date="2024-02" db="EMBL/GenBank/DDBJ databases">
        <title>Comparative genomics of Cryptococcus and Kwoniella reveals pathogenesis evolution and contrasting modes of karyotype evolution via chromosome fusion or intercentromeric recombination.</title>
        <authorList>
            <person name="Coelho M.A."/>
            <person name="David-Palma M."/>
            <person name="Shea T."/>
            <person name="Bowers K."/>
            <person name="McGinley-Smith S."/>
            <person name="Mohammad A.W."/>
            <person name="Gnirke A."/>
            <person name="Yurkov A.M."/>
            <person name="Nowrousian M."/>
            <person name="Sun S."/>
            <person name="Cuomo C.A."/>
            <person name="Heitman J."/>
        </authorList>
    </citation>
    <scope>NUCLEOTIDE SEQUENCE</scope>
    <source>
        <strain evidence="3">CBS 10737</strain>
    </source>
</reference>
<evidence type="ECO:0000313" key="2">
    <source>
        <dbReference type="EMBL" id="OCF53204.1"/>
    </source>
</evidence>
<evidence type="ECO:0000256" key="1">
    <source>
        <dbReference type="SAM" id="MobiDB-lite"/>
    </source>
</evidence>
<accession>A0A1B9ICS5</accession>
<dbReference type="AlphaFoldDB" id="A0A1B9ICS5"/>
<dbReference type="RefSeq" id="XP_019014423.1">
    <property type="nucleotide sequence ID" value="XM_019152285.1"/>
</dbReference>
<feature type="compositionally biased region" description="Basic and acidic residues" evidence="1">
    <location>
        <begin position="24"/>
        <end position="33"/>
    </location>
</feature>
<reference evidence="2" key="1">
    <citation type="submission" date="2013-07" db="EMBL/GenBank/DDBJ databases">
        <title>The Genome Sequence of Cryptococcus pinus CBS10737.</title>
        <authorList>
            <consortium name="The Broad Institute Genome Sequencing Platform"/>
            <person name="Cuomo C."/>
            <person name="Litvintseva A."/>
            <person name="Chen Y."/>
            <person name="Heitman J."/>
            <person name="Sun S."/>
            <person name="Springer D."/>
            <person name="Dromer F."/>
            <person name="Young S.K."/>
            <person name="Zeng Q."/>
            <person name="Gargeya S."/>
            <person name="Fitzgerald M."/>
            <person name="Abouelleil A."/>
            <person name="Alvarado L."/>
            <person name="Berlin A.M."/>
            <person name="Chapman S.B."/>
            <person name="Dewar J."/>
            <person name="Goldberg J."/>
            <person name="Griggs A."/>
            <person name="Gujja S."/>
            <person name="Hansen M."/>
            <person name="Howarth C."/>
            <person name="Imamovic A."/>
            <person name="Larimer J."/>
            <person name="McCowan C."/>
            <person name="Murphy C."/>
            <person name="Pearson M."/>
            <person name="Priest M."/>
            <person name="Roberts A."/>
            <person name="Saif S."/>
            <person name="Shea T."/>
            <person name="Sykes S."/>
            <person name="Wortman J."/>
            <person name="Nusbaum C."/>
            <person name="Birren B."/>
        </authorList>
    </citation>
    <scope>NUCLEOTIDE SEQUENCE [LARGE SCALE GENOMIC DNA]</scope>
    <source>
        <strain evidence="2">CBS 10737</strain>
    </source>
</reference>
<gene>
    <name evidence="2" type="ORF">I206_00505</name>
    <name evidence="3" type="ORF">I206_100822</name>
</gene>
<evidence type="ECO:0000313" key="4">
    <source>
        <dbReference type="Proteomes" id="UP000094020"/>
    </source>
</evidence>